<dbReference type="InterPro" id="IPR005729">
    <property type="entry name" value="Ribosomal_uS10_euk/arc"/>
</dbReference>
<dbReference type="EMBL" id="CAIX01000046">
    <property type="protein sequence ID" value="CCI43303.1"/>
    <property type="molecule type" value="Genomic_DNA"/>
</dbReference>
<evidence type="ECO:0000256" key="4">
    <source>
        <dbReference type="SAM" id="MobiDB-lite"/>
    </source>
</evidence>
<dbReference type="SUPFAM" id="SSF54999">
    <property type="entry name" value="Ribosomal protein S10"/>
    <property type="match status" value="1"/>
</dbReference>
<evidence type="ECO:0008006" key="10">
    <source>
        <dbReference type="Google" id="ProtNLM"/>
    </source>
</evidence>
<dbReference type="HAMAP" id="MF_00508">
    <property type="entry name" value="Ribosomal_uS10"/>
    <property type="match status" value="1"/>
</dbReference>
<feature type="domain" description="Phosphatidic acid phosphatase type 2/haloperoxidase" evidence="6">
    <location>
        <begin position="200"/>
        <end position="351"/>
    </location>
</feature>
<dbReference type="FunFam" id="3.30.70.600:FF:000002">
    <property type="entry name" value="40S ribosomal protein S20"/>
    <property type="match status" value="1"/>
</dbReference>
<dbReference type="GO" id="GO:0006412">
    <property type="term" value="P:translation"/>
    <property type="evidence" value="ECO:0007669"/>
    <property type="project" value="InterPro"/>
</dbReference>
<dbReference type="STRING" id="65357.A0A024G970"/>
<dbReference type="AlphaFoldDB" id="A0A024G970"/>
<dbReference type="Proteomes" id="UP000053237">
    <property type="component" value="Unassembled WGS sequence"/>
</dbReference>
<dbReference type="NCBIfam" id="TIGR01046">
    <property type="entry name" value="uS10_euk_arch"/>
    <property type="match status" value="1"/>
</dbReference>
<dbReference type="GO" id="GO:0015935">
    <property type="term" value="C:small ribosomal subunit"/>
    <property type="evidence" value="ECO:0007669"/>
    <property type="project" value="InterPro"/>
</dbReference>
<dbReference type="InParanoid" id="A0A024G970"/>
<dbReference type="Gene3D" id="1.20.144.10">
    <property type="entry name" value="Phosphatidic acid phosphatase type 2/haloperoxidase"/>
    <property type="match status" value="1"/>
</dbReference>
<comment type="caution">
    <text evidence="8">The sequence shown here is derived from an EMBL/GenBank/DDBJ whole genome shotgun (WGS) entry which is preliminary data.</text>
</comment>
<keyword evidence="5" id="KW-0472">Membrane</keyword>
<feature type="transmembrane region" description="Helical" evidence="5">
    <location>
        <begin position="297"/>
        <end position="321"/>
    </location>
</feature>
<keyword evidence="9" id="KW-1185">Reference proteome</keyword>
<feature type="transmembrane region" description="Helical" evidence="5">
    <location>
        <begin position="108"/>
        <end position="129"/>
    </location>
</feature>
<feature type="transmembrane region" description="Helical" evidence="5">
    <location>
        <begin position="202"/>
        <end position="221"/>
    </location>
</feature>
<evidence type="ECO:0000313" key="9">
    <source>
        <dbReference type="Proteomes" id="UP000053237"/>
    </source>
</evidence>
<evidence type="ECO:0000256" key="3">
    <source>
        <dbReference type="ARBA" id="ARBA00023274"/>
    </source>
</evidence>
<organism evidence="8 9">
    <name type="scientific">Albugo candida</name>
    <dbReference type="NCBI Taxonomy" id="65357"/>
    <lineage>
        <taxon>Eukaryota</taxon>
        <taxon>Sar</taxon>
        <taxon>Stramenopiles</taxon>
        <taxon>Oomycota</taxon>
        <taxon>Peronosporomycetes</taxon>
        <taxon>Albuginales</taxon>
        <taxon>Albuginaceae</taxon>
        <taxon>Albugo</taxon>
    </lineage>
</organism>
<sequence length="525" mass="59221">MKSSRQSSADNDQLLPIASRPQRQLSPVSHFKRILSRGYSADYMFSSPVESRSDAPYTNDVNRQESPSFSRLVSASQQGEATADCAGMVKSNEERLHGWRLWMHNSRLLEFIGSLVSLALAGVITLTTIHDRPIPRVEIQITPTRTLFARDPSIDEKKLGETFTVTGLIVTGVGVSLGTHVFVAYILPYCKAARVIRYESRDFLLTLVQSISLSALFTQVLKNVTGRFRPCFYDMCGWNYNVTWDGIENLCSLQNWEDEGRKSFPSGHSSFAWSTLFLLTLYLLGRSRLVSADRQDHVYLGLVKIVMLTFCFVPTFLAAWISVTRSIDNWHHYSDILAGSLLGAGAAAVTYAYNYGSIFNWDSAGLPLQEYHFRRLKQESELVRLVEKFRKFDQLNPLPSIQSLTMSLLNKPKNLEPENVPIHRIRITLTSRNVKNLEKVCADLKRGALDKNLKVSGPVRLPTKFLRITTRKSPCGEGTNTWDRFEMRIHKRILDLHAPSDVVKQITSISIEPGVEVEVTIADSA</sequence>
<keyword evidence="5" id="KW-0812">Transmembrane</keyword>
<protein>
    <recommendedName>
        <fullName evidence="10">Phosphatidic acid phosphatase type 2/haloperoxidase domain-containing protein</fullName>
    </recommendedName>
</protein>
<dbReference type="SMART" id="SM01403">
    <property type="entry name" value="Ribosomal_S10"/>
    <property type="match status" value="1"/>
</dbReference>
<evidence type="ECO:0000256" key="1">
    <source>
        <dbReference type="ARBA" id="ARBA00007102"/>
    </source>
</evidence>
<proteinExistence type="inferred from homology"/>
<evidence type="ECO:0000259" key="7">
    <source>
        <dbReference type="SMART" id="SM01403"/>
    </source>
</evidence>
<dbReference type="InterPro" id="IPR000326">
    <property type="entry name" value="PAP2/HPO"/>
</dbReference>
<feature type="region of interest" description="Disordered" evidence="4">
    <location>
        <begin position="1"/>
        <end position="26"/>
    </location>
</feature>
<feature type="transmembrane region" description="Helical" evidence="5">
    <location>
        <begin position="266"/>
        <end position="285"/>
    </location>
</feature>
<dbReference type="Pfam" id="PF00338">
    <property type="entry name" value="Ribosomal_S10"/>
    <property type="match status" value="1"/>
</dbReference>
<keyword evidence="5" id="KW-1133">Transmembrane helix</keyword>
<evidence type="ECO:0000256" key="5">
    <source>
        <dbReference type="SAM" id="Phobius"/>
    </source>
</evidence>
<dbReference type="InterPro" id="IPR036938">
    <property type="entry name" value="PAP2/HPO_sf"/>
</dbReference>
<dbReference type="PROSITE" id="PS00361">
    <property type="entry name" value="RIBOSOMAL_S10"/>
    <property type="match status" value="1"/>
</dbReference>
<dbReference type="OrthoDB" id="10248551at2759"/>
<keyword evidence="2" id="KW-0689">Ribosomal protein</keyword>
<dbReference type="GO" id="GO:0003735">
    <property type="term" value="F:structural constituent of ribosome"/>
    <property type="evidence" value="ECO:0007669"/>
    <property type="project" value="InterPro"/>
</dbReference>
<dbReference type="InterPro" id="IPR027486">
    <property type="entry name" value="Ribosomal_uS10_dom"/>
</dbReference>
<dbReference type="InterPro" id="IPR001848">
    <property type="entry name" value="Ribosomal_uS10"/>
</dbReference>
<dbReference type="Gene3D" id="3.30.70.600">
    <property type="entry name" value="Ribosomal protein S10 domain"/>
    <property type="match status" value="1"/>
</dbReference>
<dbReference type="PANTHER" id="PTHR11700">
    <property type="entry name" value="30S RIBOSOMAL PROTEIN S10 FAMILY MEMBER"/>
    <property type="match status" value="1"/>
</dbReference>
<comment type="similarity">
    <text evidence="1">Belongs to the universal ribosomal protein uS10 family.</text>
</comment>
<accession>A0A024G970</accession>
<reference evidence="8 9" key="1">
    <citation type="submission" date="2012-05" db="EMBL/GenBank/DDBJ databases">
        <title>Recombination and specialization in a pathogen metapopulation.</title>
        <authorList>
            <person name="Gardiner A."/>
            <person name="Kemen E."/>
            <person name="Schultz-Larsen T."/>
            <person name="MacLean D."/>
            <person name="Van Oosterhout C."/>
            <person name="Jones J.D.G."/>
        </authorList>
    </citation>
    <scope>NUCLEOTIDE SEQUENCE [LARGE SCALE GENOMIC DNA]</scope>
    <source>
        <strain evidence="8 9">Ac Nc2</strain>
    </source>
</reference>
<evidence type="ECO:0000313" key="8">
    <source>
        <dbReference type="EMBL" id="CCI43303.1"/>
    </source>
</evidence>
<evidence type="ECO:0000256" key="2">
    <source>
        <dbReference type="ARBA" id="ARBA00022980"/>
    </source>
</evidence>
<dbReference type="SMART" id="SM00014">
    <property type="entry name" value="acidPPc"/>
    <property type="match status" value="1"/>
</dbReference>
<name>A0A024G970_9STRA</name>
<dbReference type="InterPro" id="IPR036838">
    <property type="entry name" value="Ribosomal_uS10_dom_sf"/>
</dbReference>
<feature type="transmembrane region" description="Helical" evidence="5">
    <location>
        <begin position="333"/>
        <end position="353"/>
    </location>
</feature>
<feature type="transmembrane region" description="Helical" evidence="5">
    <location>
        <begin position="168"/>
        <end position="190"/>
    </location>
</feature>
<dbReference type="PRINTS" id="PR00971">
    <property type="entry name" value="RIBOSOMALS10"/>
</dbReference>
<dbReference type="Pfam" id="PF01569">
    <property type="entry name" value="PAP2"/>
    <property type="match status" value="1"/>
</dbReference>
<gene>
    <name evidence="8" type="ORF">BN9_040870</name>
</gene>
<feature type="domain" description="Small ribosomal subunit protein uS10" evidence="7">
    <location>
        <begin position="426"/>
        <end position="520"/>
    </location>
</feature>
<evidence type="ECO:0000259" key="6">
    <source>
        <dbReference type="SMART" id="SM00014"/>
    </source>
</evidence>
<dbReference type="GO" id="GO:0003723">
    <property type="term" value="F:RNA binding"/>
    <property type="evidence" value="ECO:0007669"/>
    <property type="project" value="InterPro"/>
</dbReference>
<keyword evidence="3" id="KW-0687">Ribonucleoprotein</keyword>
<feature type="compositionally biased region" description="Polar residues" evidence="4">
    <location>
        <begin position="1"/>
        <end position="11"/>
    </location>
</feature>
<dbReference type="SUPFAM" id="SSF48317">
    <property type="entry name" value="Acid phosphatase/Vanadium-dependent haloperoxidase"/>
    <property type="match status" value="1"/>
</dbReference>
<dbReference type="InterPro" id="IPR018268">
    <property type="entry name" value="Ribosomal_uS10_CS"/>
</dbReference>